<sequence length="776" mass="86880">MMPQNRRNVLLGMLGACGLGTVFPGKASALSVSASEVNEAIERAVGFIKRAQRPDGTWPDRPNYEGGLTPLCLLALLNAGYGEDEAAVRRGLEQLDKFRPISTYAASLQTMVFCYVSPERYRQRIEENVRWLESKQVTDGKALGMWAFDDQGTADHIDNSMTHFAMLALYDAERVGVPVSEATWRLGLRAWNNNQNADGSWGWGPGYEGTGSMTCGGISAVLIATSRNRANALVQGDEIDCCQPTQTNPVVDRALTWLERNFRVRINPGSRFWLSYYLFSLERVGHLTSRRFIGKHDWYREGAEYLCQTQTFDGGWLADMDFEYGKDPIVSTAFSLLFLSKGRRPIVLAHLQHGPPSDWNPHQNALFNLVAHVEQKWKRTLTHQVVDLRQISPAELREIPVLFLNGRNLAALADAEREKLKEYLLNGGFLFAEQTCGDEAFDREFRAAVEAMFADDEFAKLRLLAEEHPAWYAEQQVPDSDLLELWGLDIGCRTAIIYCPHDLSCRWEIGRVGREDQLPYVVRNQVKVAQAIGANILAYATDRKPKFKDPGKGSQTEESQEEIGRGLLQIVEIRQMTNAAIAAHATENLLNQAAEHLGIRTTPQATLLSLEEVDGIEQPFLFFHGNRAFSLSAIEREKLKQFLQRGGFVFANAVGGNEAFAKSFRREIDQLFPGKFLQAIPDDSLLLTDQLGGYPIEKVPFRSYARKTDSLDSPLVTQPVTPVLEGLDFDGHYGVVFSPIDLSCLLSSSTSMLGKGYRREDAIRIAINVLVYAFNH</sequence>
<dbReference type="Gene3D" id="1.50.10.20">
    <property type="match status" value="2"/>
</dbReference>
<evidence type="ECO:0000259" key="1">
    <source>
        <dbReference type="Pfam" id="PF13709"/>
    </source>
</evidence>
<name>A0A2S8GA29_9BACT</name>
<dbReference type="EMBL" id="PUIB01000007">
    <property type="protein sequence ID" value="PQO40944.1"/>
    <property type="molecule type" value="Genomic_DNA"/>
</dbReference>
<evidence type="ECO:0000313" key="2">
    <source>
        <dbReference type="EMBL" id="PQO40944.1"/>
    </source>
</evidence>
<protein>
    <recommendedName>
        <fullName evidence="1">DUF4159 domain-containing protein</fullName>
    </recommendedName>
</protein>
<dbReference type="CDD" id="cd00688">
    <property type="entry name" value="ISOPREN_C2_like"/>
    <property type="match status" value="1"/>
</dbReference>
<comment type="caution">
    <text evidence="2">The sequence shown here is derived from an EMBL/GenBank/DDBJ whole genome shotgun (WGS) entry which is preliminary data.</text>
</comment>
<proteinExistence type="predicted"/>
<feature type="domain" description="DUF4159" evidence="1">
    <location>
        <begin position="580"/>
        <end position="774"/>
    </location>
</feature>
<organism evidence="2 3">
    <name type="scientific">Blastopirellula marina</name>
    <dbReference type="NCBI Taxonomy" id="124"/>
    <lineage>
        <taxon>Bacteria</taxon>
        <taxon>Pseudomonadati</taxon>
        <taxon>Planctomycetota</taxon>
        <taxon>Planctomycetia</taxon>
        <taxon>Pirellulales</taxon>
        <taxon>Pirellulaceae</taxon>
        <taxon>Blastopirellula</taxon>
    </lineage>
</organism>
<dbReference type="InterPro" id="IPR025297">
    <property type="entry name" value="DUF4159"/>
</dbReference>
<dbReference type="Proteomes" id="UP000239388">
    <property type="component" value="Unassembled WGS sequence"/>
</dbReference>
<dbReference type="RefSeq" id="WP_105352181.1">
    <property type="nucleotide sequence ID" value="NZ_PUIB01000007.1"/>
</dbReference>
<accession>A0A2S8GA29</accession>
<dbReference type="OrthoDB" id="9773014at2"/>
<reference evidence="2 3" key="1">
    <citation type="submission" date="2018-02" db="EMBL/GenBank/DDBJ databases">
        <title>Comparative genomes isolates from brazilian mangrove.</title>
        <authorList>
            <person name="Araujo J.E."/>
            <person name="Taketani R.G."/>
            <person name="Silva M.C.P."/>
            <person name="Loureco M.V."/>
            <person name="Andreote F.D."/>
        </authorList>
    </citation>
    <scope>NUCLEOTIDE SEQUENCE [LARGE SCALE GENOMIC DNA]</scope>
    <source>
        <strain evidence="2 3">NAP PRIS-MGV</strain>
    </source>
</reference>
<evidence type="ECO:0000313" key="3">
    <source>
        <dbReference type="Proteomes" id="UP000239388"/>
    </source>
</evidence>
<dbReference type="SUPFAM" id="SSF48239">
    <property type="entry name" value="Terpenoid cyclases/Protein prenyltransferases"/>
    <property type="match status" value="1"/>
</dbReference>
<feature type="domain" description="DUF4159" evidence="1">
    <location>
        <begin position="348"/>
        <end position="540"/>
    </location>
</feature>
<dbReference type="InterPro" id="IPR008930">
    <property type="entry name" value="Terpenoid_cyclase/PrenylTrfase"/>
</dbReference>
<dbReference type="AlphaFoldDB" id="A0A2S8GA29"/>
<dbReference type="Gene3D" id="3.40.50.12140">
    <property type="entry name" value="Domain of unknown function DUF4159"/>
    <property type="match status" value="2"/>
</dbReference>
<dbReference type="Pfam" id="PF13709">
    <property type="entry name" value="DUF4159"/>
    <property type="match status" value="2"/>
</dbReference>
<gene>
    <name evidence="2" type="ORF">C5Y98_05025</name>
</gene>